<dbReference type="EMBL" id="PNYA01000032">
    <property type="protein sequence ID" value="PMS15410.1"/>
    <property type="molecule type" value="Genomic_DNA"/>
</dbReference>
<proteinExistence type="predicted"/>
<dbReference type="InterPro" id="IPR001087">
    <property type="entry name" value="GDSL"/>
</dbReference>
<protein>
    <submittedName>
        <fullName evidence="2">Acylhydrolase</fullName>
    </submittedName>
</protein>
<dbReference type="Proteomes" id="UP000235616">
    <property type="component" value="Unassembled WGS sequence"/>
</dbReference>
<name>A0A2N7VE21_9BURK</name>
<evidence type="ECO:0000313" key="2">
    <source>
        <dbReference type="EMBL" id="PMS15410.1"/>
    </source>
</evidence>
<keyword evidence="1" id="KW-0732">Signal</keyword>
<evidence type="ECO:0000313" key="3">
    <source>
        <dbReference type="Proteomes" id="UP000235616"/>
    </source>
</evidence>
<dbReference type="AlphaFoldDB" id="A0A2N7VE21"/>
<dbReference type="PANTHER" id="PTHR45642">
    <property type="entry name" value="GDSL ESTERASE/LIPASE EXL3"/>
    <property type="match status" value="1"/>
</dbReference>
<comment type="caution">
    <text evidence="2">The sequence shown here is derived from an EMBL/GenBank/DDBJ whole genome shotgun (WGS) entry which is preliminary data.</text>
</comment>
<dbReference type="InterPro" id="IPR050592">
    <property type="entry name" value="GDSL_lipolytic_enzyme"/>
</dbReference>
<dbReference type="SUPFAM" id="SSF52266">
    <property type="entry name" value="SGNH hydrolase"/>
    <property type="match status" value="1"/>
</dbReference>
<sequence length="383" mass="39183">MRSIVKARYDTWLRRARAPIAAIAIAVLTACGGDDAPSPPTNAGPPGGIVLQVVSFGDSLSDVGTYGWYAEPNFGGDQFTTNPGQVWAQSVATYYGGSLTPARNGGFTLTGETDAGGLGFAEGGARATLQPGLGAPALSATPIDTQIANYLIQYKRFNSNQLVLIDGGTSDLWVAINTFIKNGNNASFIGQAVAAVQGAANALAAAVDTVVQNGATQVVLVNAPDLGAMPAGLSLGGGYYSSFLSQLSNLFNMTLTQALSNAGISNKVIYVDAYTFIDNLLASNNAAAVGFTVTNTGTACNVARMQAAATAYGQANASALNGMTPAAFGASIASSLFCTPAMYTVAGADQTYMFADGLHPSTKLHALLTQYVEQRIAASGIGR</sequence>
<dbReference type="OrthoDB" id="5292073at2"/>
<keyword evidence="3" id="KW-1185">Reference proteome</keyword>
<gene>
    <name evidence="2" type="ORF">C0Z18_27550</name>
</gene>
<dbReference type="Gene3D" id="3.40.50.1110">
    <property type="entry name" value="SGNH hydrolase"/>
    <property type="match status" value="1"/>
</dbReference>
<dbReference type="PANTHER" id="PTHR45642:SF139">
    <property type="entry name" value="SGNH HYDROLASE-TYPE ESTERASE DOMAIN-CONTAINING PROTEIN"/>
    <property type="match status" value="1"/>
</dbReference>
<dbReference type="Pfam" id="PF00657">
    <property type="entry name" value="Lipase_GDSL"/>
    <property type="match status" value="1"/>
</dbReference>
<evidence type="ECO:0000256" key="1">
    <source>
        <dbReference type="ARBA" id="ARBA00022729"/>
    </source>
</evidence>
<keyword evidence="2" id="KW-0378">Hydrolase</keyword>
<reference evidence="2 3" key="1">
    <citation type="submission" date="2018-01" db="EMBL/GenBank/DDBJ databases">
        <title>Whole genome analyses suggest that Burkholderia sensu lato contains two further novel genera in the rhizoxinica-symbiotica group Mycetohabitans gen. nov., and Trinickia gen. nov.: implications for the evolution of diazotrophy and nodulation in the Burkholderiaceae.</title>
        <authorList>
            <person name="Estrada-de los Santos P."/>
            <person name="Palmer M."/>
            <person name="Chavez-Ramirez B."/>
            <person name="Beukes C."/>
            <person name="Steenkamp E.T."/>
            <person name="Hirsch A.M."/>
            <person name="Manyaka P."/>
            <person name="Maluk M."/>
            <person name="Lafos M."/>
            <person name="Crook M."/>
            <person name="Gross E."/>
            <person name="Simon M.F."/>
            <person name="Bueno dos Reis Junior F."/>
            <person name="Poole P.S."/>
            <person name="Venter S.N."/>
            <person name="James E.K."/>
        </authorList>
    </citation>
    <scope>NUCLEOTIDE SEQUENCE [LARGE SCALE GENOMIC DNA]</scope>
    <source>
        <strain evidence="2 3">GIMN1.004</strain>
    </source>
</reference>
<accession>A0A2N7VE21</accession>
<organism evidence="2 3">
    <name type="scientific">Trinickia dabaoshanensis</name>
    <dbReference type="NCBI Taxonomy" id="564714"/>
    <lineage>
        <taxon>Bacteria</taxon>
        <taxon>Pseudomonadati</taxon>
        <taxon>Pseudomonadota</taxon>
        <taxon>Betaproteobacteria</taxon>
        <taxon>Burkholderiales</taxon>
        <taxon>Burkholderiaceae</taxon>
        <taxon>Trinickia</taxon>
    </lineage>
</organism>
<dbReference type="InterPro" id="IPR036514">
    <property type="entry name" value="SGNH_hydro_sf"/>
</dbReference>
<dbReference type="GO" id="GO:0016788">
    <property type="term" value="F:hydrolase activity, acting on ester bonds"/>
    <property type="evidence" value="ECO:0007669"/>
    <property type="project" value="InterPro"/>
</dbReference>
<dbReference type="RefSeq" id="WP_102648602.1">
    <property type="nucleotide sequence ID" value="NZ_PNYA01000032.1"/>
</dbReference>
<dbReference type="PROSITE" id="PS51257">
    <property type="entry name" value="PROKAR_LIPOPROTEIN"/>
    <property type="match status" value="1"/>
</dbReference>